<accession>A0ACC2NLC7</accession>
<sequence length="248" mass="26919">MTTTARRTITGTTVNQLNMLVGSRYGRNTLRIIDMKCFTWMEHHIAEMDLDQNDENGGQDHRDDAPPAKAINIQAAGQAPVPLVAPRPGPQNVPGAEYAPAPAVEPLAIPRVQARDIDRQGRAPVPIPAAVLPRIPRLQVRPDPAAAGHAAGPQNQPNFGPANGNGPAGAAGRAPARPGAEVVEPDVDGPDQNQGNNRHHPYRGRRAGQEVQARRRSRRIIVFIADVLFESRRESFLISKGIEIREIY</sequence>
<name>A0ACC2NLC7_9HYME</name>
<reference evidence="1" key="1">
    <citation type="submission" date="2023-04" db="EMBL/GenBank/DDBJ databases">
        <title>A chromosome-level genome assembly of the parasitoid wasp Eretmocerus hayati.</title>
        <authorList>
            <person name="Zhong Y."/>
            <person name="Liu S."/>
            <person name="Liu Y."/>
        </authorList>
    </citation>
    <scope>NUCLEOTIDE SEQUENCE</scope>
    <source>
        <strain evidence="1">ZJU_SS_LIU_2023</strain>
    </source>
</reference>
<gene>
    <name evidence="1" type="ORF">QAD02_003171</name>
</gene>
<proteinExistence type="predicted"/>
<evidence type="ECO:0000313" key="2">
    <source>
        <dbReference type="Proteomes" id="UP001239111"/>
    </source>
</evidence>
<dbReference type="EMBL" id="CM056743">
    <property type="protein sequence ID" value="KAJ8671912.1"/>
    <property type="molecule type" value="Genomic_DNA"/>
</dbReference>
<dbReference type="Proteomes" id="UP001239111">
    <property type="component" value="Chromosome 3"/>
</dbReference>
<comment type="caution">
    <text evidence="1">The sequence shown here is derived from an EMBL/GenBank/DDBJ whole genome shotgun (WGS) entry which is preliminary data.</text>
</comment>
<keyword evidence="2" id="KW-1185">Reference proteome</keyword>
<protein>
    <submittedName>
        <fullName evidence="1">Uncharacterized protein</fullName>
    </submittedName>
</protein>
<evidence type="ECO:0000313" key="1">
    <source>
        <dbReference type="EMBL" id="KAJ8671912.1"/>
    </source>
</evidence>
<organism evidence="1 2">
    <name type="scientific">Eretmocerus hayati</name>
    <dbReference type="NCBI Taxonomy" id="131215"/>
    <lineage>
        <taxon>Eukaryota</taxon>
        <taxon>Metazoa</taxon>
        <taxon>Ecdysozoa</taxon>
        <taxon>Arthropoda</taxon>
        <taxon>Hexapoda</taxon>
        <taxon>Insecta</taxon>
        <taxon>Pterygota</taxon>
        <taxon>Neoptera</taxon>
        <taxon>Endopterygota</taxon>
        <taxon>Hymenoptera</taxon>
        <taxon>Apocrita</taxon>
        <taxon>Proctotrupomorpha</taxon>
        <taxon>Chalcidoidea</taxon>
        <taxon>Aphelinidae</taxon>
        <taxon>Aphelininae</taxon>
        <taxon>Eretmocerus</taxon>
    </lineage>
</organism>